<dbReference type="SMART" id="SM00387">
    <property type="entry name" value="HATPase_c"/>
    <property type="match status" value="1"/>
</dbReference>
<feature type="domain" description="PAS" evidence="17">
    <location>
        <begin position="337"/>
        <end position="382"/>
    </location>
</feature>
<keyword evidence="10" id="KW-0067">ATP-binding</keyword>
<evidence type="ECO:0000256" key="12">
    <source>
        <dbReference type="ARBA" id="ARBA00023012"/>
    </source>
</evidence>
<dbReference type="Gene3D" id="3.40.50.2300">
    <property type="match status" value="1"/>
</dbReference>
<dbReference type="SUPFAM" id="SSF52172">
    <property type="entry name" value="CheY-like"/>
    <property type="match status" value="1"/>
</dbReference>
<feature type="transmembrane region" description="Helical" evidence="14">
    <location>
        <begin position="6"/>
        <end position="24"/>
    </location>
</feature>
<dbReference type="InterPro" id="IPR004358">
    <property type="entry name" value="Sig_transdc_His_kin-like_C"/>
</dbReference>
<dbReference type="SUPFAM" id="SSF55874">
    <property type="entry name" value="ATPase domain of HSP90 chaperone/DNA topoisomerase II/histidine kinase"/>
    <property type="match status" value="1"/>
</dbReference>
<proteinExistence type="predicted"/>
<dbReference type="SUPFAM" id="SSF47384">
    <property type="entry name" value="Homodimeric domain of signal transducing histidine kinase"/>
    <property type="match status" value="1"/>
</dbReference>
<dbReference type="CDD" id="cd00130">
    <property type="entry name" value="PAS"/>
    <property type="match status" value="2"/>
</dbReference>
<keyword evidence="7 14" id="KW-0812">Transmembrane</keyword>
<evidence type="ECO:0000256" key="3">
    <source>
        <dbReference type="ARBA" id="ARBA00012438"/>
    </source>
</evidence>
<dbReference type="Gene3D" id="1.10.287.130">
    <property type="match status" value="1"/>
</dbReference>
<dbReference type="InterPro" id="IPR005467">
    <property type="entry name" value="His_kinase_dom"/>
</dbReference>
<dbReference type="Pfam" id="PF00512">
    <property type="entry name" value="HisKA"/>
    <property type="match status" value="1"/>
</dbReference>
<keyword evidence="11 14" id="KW-1133">Transmembrane helix</keyword>
<dbReference type="CDD" id="cd00156">
    <property type="entry name" value="REC"/>
    <property type="match status" value="1"/>
</dbReference>
<comment type="catalytic activity">
    <reaction evidence="1">
        <text>ATP + protein L-histidine = ADP + protein N-phospho-L-histidine.</text>
        <dbReference type="EC" id="2.7.13.3"/>
    </reaction>
</comment>
<dbReference type="KEGG" id="ddu:GF1_25450"/>
<name>A0A915U2I7_9BACT</name>
<sequence>MSERYRVIFFVGLTFFFFSAIYLYQGKNHYDRLLDLVVEVTENKFNEAIDAVEELSFIPFGEKISQLLANSPGIIAAFAARDRDLLYRRVLPGYTALRAQNSLFVGMYFYLPDGTVFLRMDNPSLFGDDQREKRPVLVAVNHQGTQQAGYELGPQGLVYRIVQPVFYRDTYIGALEYEIKACQFLDLLSKKINAPVSVFFRSDLVESTSSTVVSGLKRFGGFSLQVRNHEIFSRLPTTLHLDRGDQQLVIDGTTYLLHAHFLFRNYQGLPVGGIVALQDISPFLQQRAAFFRRSAVILLSLATCVLLVLYLRFGRISSSLVAEIVSRKKAEAAACRAEKEWERTVDAVPEFISILDRECRIVRANRRLPEAMGLAMEEVLGRYCYELFCGQEEKPEFCPYTTVQADHKVCSQEMLYERLGCYFDVTLSPLYDDDNRFIGAVHVARNINQRKIVEQQARKNLLYLQSILEASRNTAIVATDDTLTITYCNPAVERLLGYPPDLIIGQSIRALLSRHGSGVSSMLEKVMDGLSEFASCQFQLQHGDYILDAQISTMTDQEGSFSGVLFIGRDVTAQKEAEEKLRRAEKLEAIGLLAGGVAHDLNNILSGVINYPELLRLKLPDDCEVQELLTKLQQAGQHAADVVADLLTMARGIALEKEIVSINSLVQEYIASPEYAELCSRCPEGTVNVELGRDCWSCRCSATHILKILMNLVGNAMEALNGPGTVSIRTYNHAGRPPQADEEITADEFVVLEIRDTGPGIRPEHLPHIFEPFYSTKELGHSGTGLGLSIVWNTVQEHGGLLTVNSDRKGTVFTIYLPAHREEADRPAGTERPDSLENIRGSGTVLVVDDDEEQRIMVRKMLSVLGYTVHTASSGEEAIAWIQDHPVDVLLLDMMMSRA</sequence>
<dbReference type="InterPro" id="IPR003661">
    <property type="entry name" value="HisK_dim/P_dom"/>
</dbReference>
<evidence type="ECO:0000256" key="4">
    <source>
        <dbReference type="ARBA" id="ARBA00022475"/>
    </source>
</evidence>
<dbReference type="PROSITE" id="PS50112">
    <property type="entry name" value="PAS"/>
    <property type="match status" value="2"/>
</dbReference>
<dbReference type="EC" id="2.7.13.3" evidence="3"/>
<evidence type="ECO:0000256" key="8">
    <source>
        <dbReference type="ARBA" id="ARBA00022741"/>
    </source>
</evidence>
<dbReference type="GO" id="GO:0005524">
    <property type="term" value="F:ATP binding"/>
    <property type="evidence" value="ECO:0007669"/>
    <property type="project" value="UniProtKB-KW"/>
</dbReference>
<dbReference type="GO" id="GO:0005886">
    <property type="term" value="C:plasma membrane"/>
    <property type="evidence" value="ECO:0007669"/>
    <property type="project" value="UniProtKB-SubCell"/>
</dbReference>
<evidence type="ECO:0000313" key="20">
    <source>
        <dbReference type="Proteomes" id="UP001063350"/>
    </source>
</evidence>
<comment type="subcellular location">
    <subcellularLocation>
        <location evidence="2">Cell membrane</location>
        <topology evidence="2">Multi-pass membrane protein</topology>
    </subcellularLocation>
</comment>
<keyword evidence="9" id="KW-0418">Kinase</keyword>
<feature type="domain" description="PAC" evidence="18">
    <location>
        <begin position="532"/>
        <end position="583"/>
    </location>
</feature>
<dbReference type="Gene3D" id="3.30.565.10">
    <property type="entry name" value="Histidine kinase-like ATPase, C-terminal domain"/>
    <property type="match status" value="1"/>
</dbReference>
<evidence type="ECO:0000259" key="18">
    <source>
        <dbReference type="PROSITE" id="PS50113"/>
    </source>
</evidence>
<dbReference type="InterPro" id="IPR036097">
    <property type="entry name" value="HisK_dim/P_sf"/>
</dbReference>
<evidence type="ECO:0000256" key="9">
    <source>
        <dbReference type="ARBA" id="ARBA00022777"/>
    </source>
</evidence>
<dbReference type="NCBIfam" id="TIGR00229">
    <property type="entry name" value="sensory_box"/>
    <property type="match status" value="2"/>
</dbReference>
<dbReference type="InterPro" id="IPR000700">
    <property type="entry name" value="PAS-assoc_C"/>
</dbReference>
<keyword evidence="20" id="KW-1185">Reference proteome</keyword>
<keyword evidence="5 13" id="KW-0597">Phosphoprotein</keyword>
<dbReference type="AlphaFoldDB" id="A0A915U2I7"/>
<keyword evidence="12" id="KW-0902">Two-component regulatory system</keyword>
<dbReference type="PROSITE" id="PS50113">
    <property type="entry name" value="PAC"/>
    <property type="match status" value="1"/>
</dbReference>
<evidence type="ECO:0000256" key="10">
    <source>
        <dbReference type="ARBA" id="ARBA00022840"/>
    </source>
</evidence>
<dbReference type="PRINTS" id="PR00344">
    <property type="entry name" value="BCTRLSENSOR"/>
</dbReference>
<evidence type="ECO:0000256" key="11">
    <source>
        <dbReference type="ARBA" id="ARBA00022989"/>
    </source>
</evidence>
<dbReference type="PANTHER" id="PTHR43065:SF46">
    <property type="entry name" value="C4-DICARBOXYLATE TRANSPORT SENSOR PROTEIN DCTB"/>
    <property type="match status" value="1"/>
</dbReference>
<feature type="modified residue" description="4-aspartylphosphate" evidence="13">
    <location>
        <position position="893"/>
    </location>
</feature>
<feature type="domain" description="PAS" evidence="17">
    <location>
        <begin position="460"/>
        <end position="530"/>
    </location>
</feature>
<dbReference type="Pfam" id="PF02518">
    <property type="entry name" value="HATPase_c"/>
    <property type="match status" value="1"/>
</dbReference>
<evidence type="ECO:0000256" key="14">
    <source>
        <dbReference type="SAM" id="Phobius"/>
    </source>
</evidence>
<dbReference type="InterPro" id="IPR011006">
    <property type="entry name" value="CheY-like_superfamily"/>
</dbReference>
<evidence type="ECO:0000256" key="2">
    <source>
        <dbReference type="ARBA" id="ARBA00004651"/>
    </source>
</evidence>
<dbReference type="SMART" id="SM00091">
    <property type="entry name" value="PAS"/>
    <property type="match status" value="2"/>
</dbReference>
<feature type="domain" description="Histidine kinase" evidence="15">
    <location>
        <begin position="596"/>
        <end position="821"/>
    </location>
</feature>
<feature type="domain" description="Response regulatory" evidence="16">
    <location>
        <begin position="844"/>
        <end position="899"/>
    </location>
</feature>
<dbReference type="PROSITE" id="PS50109">
    <property type="entry name" value="HIS_KIN"/>
    <property type="match status" value="1"/>
</dbReference>
<evidence type="ECO:0000313" key="19">
    <source>
        <dbReference type="EMBL" id="BCO10169.1"/>
    </source>
</evidence>
<evidence type="ECO:0000256" key="7">
    <source>
        <dbReference type="ARBA" id="ARBA00022692"/>
    </source>
</evidence>
<dbReference type="CDD" id="cd00082">
    <property type="entry name" value="HisKA"/>
    <property type="match status" value="1"/>
</dbReference>
<evidence type="ECO:0000259" key="17">
    <source>
        <dbReference type="PROSITE" id="PS50112"/>
    </source>
</evidence>
<dbReference type="InterPro" id="IPR001789">
    <property type="entry name" value="Sig_transdc_resp-reg_receiver"/>
</dbReference>
<dbReference type="PANTHER" id="PTHR43065">
    <property type="entry name" value="SENSOR HISTIDINE KINASE"/>
    <property type="match status" value="1"/>
</dbReference>
<evidence type="ECO:0000256" key="1">
    <source>
        <dbReference type="ARBA" id="ARBA00000085"/>
    </source>
</evidence>
<organism evidence="19 20">
    <name type="scientific">Desulfolithobacter dissulfuricans</name>
    <dbReference type="NCBI Taxonomy" id="2795293"/>
    <lineage>
        <taxon>Bacteria</taxon>
        <taxon>Pseudomonadati</taxon>
        <taxon>Thermodesulfobacteriota</taxon>
        <taxon>Desulfobulbia</taxon>
        <taxon>Desulfobulbales</taxon>
        <taxon>Desulfobulbaceae</taxon>
        <taxon>Desulfolithobacter</taxon>
    </lineage>
</organism>
<dbReference type="RefSeq" id="WP_267926903.1">
    <property type="nucleotide sequence ID" value="NZ_AP024233.1"/>
</dbReference>
<dbReference type="PROSITE" id="PS50110">
    <property type="entry name" value="RESPONSE_REGULATORY"/>
    <property type="match status" value="1"/>
</dbReference>
<evidence type="ECO:0000256" key="13">
    <source>
        <dbReference type="PROSITE-ProRule" id="PRU00169"/>
    </source>
</evidence>
<evidence type="ECO:0000256" key="6">
    <source>
        <dbReference type="ARBA" id="ARBA00022679"/>
    </source>
</evidence>
<evidence type="ECO:0000259" key="15">
    <source>
        <dbReference type="PROSITE" id="PS50109"/>
    </source>
</evidence>
<keyword evidence="8" id="KW-0547">Nucleotide-binding</keyword>
<dbReference type="InterPro" id="IPR013656">
    <property type="entry name" value="PAS_4"/>
</dbReference>
<dbReference type="InterPro" id="IPR029150">
    <property type="entry name" value="dCache_3"/>
</dbReference>
<dbReference type="SMART" id="SM00388">
    <property type="entry name" value="HisKA"/>
    <property type="match status" value="1"/>
</dbReference>
<accession>A0A915U2I7</accession>
<dbReference type="InterPro" id="IPR036890">
    <property type="entry name" value="HATPase_C_sf"/>
</dbReference>
<evidence type="ECO:0000259" key="16">
    <source>
        <dbReference type="PROSITE" id="PS50110"/>
    </source>
</evidence>
<dbReference type="SUPFAM" id="SSF55785">
    <property type="entry name" value="PYP-like sensor domain (PAS domain)"/>
    <property type="match status" value="2"/>
</dbReference>
<keyword evidence="6" id="KW-0808">Transferase</keyword>
<dbReference type="Pfam" id="PF14827">
    <property type="entry name" value="dCache_3"/>
    <property type="match status" value="1"/>
</dbReference>
<gene>
    <name evidence="19" type="ORF">GF1_25450</name>
</gene>
<keyword evidence="14" id="KW-0472">Membrane</keyword>
<dbReference type="InterPro" id="IPR000014">
    <property type="entry name" value="PAS"/>
</dbReference>
<keyword evidence="4" id="KW-1003">Cell membrane</keyword>
<dbReference type="InterPro" id="IPR003594">
    <property type="entry name" value="HATPase_dom"/>
</dbReference>
<reference evidence="19" key="1">
    <citation type="submission" date="2020-12" db="EMBL/GenBank/DDBJ databases">
        <title>Desulfobium dissulfuricans gen. nov., sp. nov., a novel mesophilic, sulfate-reducing bacterium isolated from a deep-sea hydrothermal vent.</title>
        <authorList>
            <person name="Hashimoto Y."/>
            <person name="Tame A."/>
            <person name="Sawayama S."/>
            <person name="Miyazaki J."/>
            <person name="Takai K."/>
            <person name="Nakagawa S."/>
        </authorList>
    </citation>
    <scope>NUCLEOTIDE SEQUENCE</scope>
    <source>
        <strain evidence="19">GF1</strain>
    </source>
</reference>
<dbReference type="Pfam" id="PF00072">
    <property type="entry name" value="Response_reg"/>
    <property type="match status" value="1"/>
</dbReference>
<dbReference type="InterPro" id="IPR029151">
    <property type="entry name" value="Sensor-like_sf"/>
</dbReference>
<dbReference type="EMBL" id="AP024233">
    <property type="protein sequence ID" value="BCO10169.1"/>
    <property type="molecule type" value="Genomic_DNA"/>
</dbReference>
<dbReference type="Proteomes" id="UP001063350">
    <property type="component" value="Chromosome"/>
</dbReference>
<dbReference type="GO" id="GO:0000155">
    <property type="term" value="F:phosphorelay sensor kinase activity"/>
    <property type="evidence" value="ECO:0007669"/>
    <property type="project" value="InterPro"/>
</dbReference>
<dbReference type="Gene3D" id="3.30.450.20">
    <property type="entry name" value="PAS domain"/>
    <property type="match status" value="2"/>
</dbReference>
<dbReference type="InterPro" id="IPR035965">
    <property type="entry name" value="PAS-like_dom_sf"/>
</dbReference>
<dbReference type="SUPFAM" id="SSF103190">
    <property type="entry name" value="Sensory domain-like"/>
    <property type="match status" value="1"/>
</dbReference>
<evidence type="ECO:0000256" key="5">
    <source>
        <dbReference type="ARBA" id="ARBA00022553"/>
    </source>
</evidence>
<dbReference type="Pfam" id="PF08448">
    <property type="entry name" value="PAS_4"/>
    <property type="match status" value="2"/>
</dbReference>
<protein>
    <recommendedName>
        <fullName evidence="3">histidine kinase</fullName>
        <ecNumber evidence="3">2.7.13.3</ecNumber>
    </recommendedName>
</protein>